<dbReference type="InterPro" id="IPR052444">
    <property type="entry name" value="Spz/Toll_ligand-like"/>
</dbReference>
<protein>
    <recommendedName>
        <fullName evidence="10">Spaetzle domain-containing protein</fullName>
    </recommendedName>
</protein>
<keyword evidence="3" id="KW-0325">Glycoprotein</keyword>
<reference evidence="8 9" key="1">
    <citation type="submission" date="2020-04" db="EMBL/GenBank/DDBJ databases">
        <authorList>
            <person name="Alioto T."/>
            <person name="Alioto T."/>
            <person name="Gomez Garrido J."/>
        </authorList>
    </citation>
    <scope>NUCLEOTIDE SEQUENCE [LARGE SCALE GENOMIC DNA]</scope>
</reference>
<dbReference type="GO" id="GO:0045087">
    <property type="term" value="P:innate immune response"/>
    <property type="evidence" value="ECO:0007669"/>
    <property type="project" value="TreeGrafter"/>
</dbReference>
<feature type="compositionally biased region" description="Acidic residues" evidence="4">
    <location>
        <begin position="415"/>
        <end position="426"/>
    </location>
</feature>
<evidence type="ECO:0000259" key="6">
    <source>
        <dbReference type="Pfam" id="PF16077"/>
    </source>
</evidence>
<evidence type="ECO:0000313" key="8">
    <source>
        <dbReference type="EMBL" id="CAB3374104.1"/>
    </source>
</evidence>
<proteinExistence type="predicted"/>
<dbReference type="InterPro" id="IPR029034">
    <property type="entry name" value="Cystine-knot_cytokine"/>
</dbReference>
<dbReference type="Gene3D" id="2.10.90.10">
    <property type="entry name" value="Cystine-knot cytokines"/>
    <property type="match status" value="1"/>
</dbReference>
<feature type="region of interest" description="Disordered" evidence="4">
    <location>
        <begin position="551"/>
        <end position="581"/>
    </location>
</feature>
<dbReference type="AlphaFoldDB" id="A0A8S1D1A8"/>
<dbReference type="Proteomes" id="UP000494165">
    <property type="component" value="Unassembled WGS sequence"/>
</dbReference>
<organism evidence="8 9">
    <name type="scientific">Cloeon dipterum</name>
    <dbReference type="NCBI Taxonomy" id="197152"/>
    <lineage>
        <taxon>Eukaryota</taxon>
        <taxon>Metazoa</taxon>
        <taxon>Ecdysozoa</taxon>
        <taxon>Arthropoda</taxon>
        <taxon>Hexapoda</taxon>
        <taxon>Insecta</taxon>
        <taxon>Pterygota</taxon>
        <taxon>Palaeoptera</taxon>
        <taxon>Ephemeroptera</taxon>
        <taxon>Pisciforma</taxon>
        <taxon>Baetidae</taxon>
        <taxon>Cloeon</taxon>
    </lineage>
</organism>
<feature type="compositionally biased region" description="Basic and acidic residues" evidence="4">
    <location>
        <begin position="563"/>
        <end position="578"/>
    </location>
</feature>
<dbReference type="OrthoDB" id="8197497at2759"/>
<dbReference type="InterPro" id="IPR032104">
    <property type="entry name" value="Spaetzle"/>
</dbReference>
<feature type="compositionally biased region" description="Basic and acidic residues" evidence="4">
    <location>
        <begin position="493"/>
        <end position="502"/>
    </location>
</feature>
<dbReference type="Pfam" id="PF24103">
    <property type="entry name" value="NT_N"/>
    <property type="match status" value="1"/>
</dbReference>
<evidence type="ECO:0000256" key="2">
    <source>
        <dbReference type="ARBA" id="ARBA00023157"/>
    </source>
</evidence>
<gene>
    <name evidence="8" type="ORF">CLODIP_2_CD13825</name>
</gene>
<evidence type="ECO:0000313" key="9">
    <source>
        <dbReference type="Proteomes" id="UP000494165"/>
    </source>
</evidence>
<feature type="signal peptide" evidence="5">
    <location>
        <begin position="1"/>
        <end position="21"/>
    </location>
</feature>
<name>A0A8S1D1A8_9INSE</name>
<dbReference type="Pfam" id="PF16077">
    <property type="entry name" value="Spaetzle"/>
    <property type="match status" value="1"/>
</dbReference>
<evidence type="ECO:0000256" key="5">
    <source>
        <dbReference type="SAM" id="SignalP"/>
    </source>
</evidence>
<sequence>MAPIRPATKLLFCLLLVFSRAAEIPAAEKPAVENAAEERSTVAVPQGPEAEAIDRAIFQQIMTASMQQPESRERLIEVMPLLRSLTRSQRHALANMLQRVSRLPRQGTQAAKIAGASLPTLLPELDVVSLLQNGESQALKEAEEEAKLKAIEAIAALPQARSFDSATELNDTMPEELPQALESRWKMTPEEFMAFLAEHRKFQTMAKRRRVQQPATRVSVGLRPPPLPKGEECDLFSNTLCLEVPNYPKEAIIASMKRSTTSMLGVLAREIGTEQTSDRRQDVEENLVGVDNEKGATLCPSITKFARPKRARNVNGQWKYLVNTGDEHSQTLRIELCTEAGESCNYLANGVASQCVQVYTHHRLLAWDYDKGLFLDLFKVPTCCSCHIQPAYGPALFPPSTSPKPRRTPPPPYDAEPEYMEDDESDSSSIVESHNPPRPMRIPVPWPTKATQAAKIRPLLGKNGPLKPASPAPVHEIVPHPPTYAKQPPKRLRPNEKLRPDLDEAGATATHRRRRPPSERSKESMETSEDNSRINYSYHPIIDFFRNEELAKQQRQQQQMAMAERRTSSVHADDDWRPIEPSYRVPVRRF</sequence>
<accession>A0A8S1D1A8</accession>
<dbReference type="PANTHER" id="PTHR23199">
    <property type="entry name" value="NEUROTROPHIN 1-RELATED"/>
    <property type="match status" value="1"/>
</dbReference>
<dbReference type="EMBL" id="CADEPI010000093">
    <property type="protein sequence ID" value="CAB3374104.1"/>
    <property type="molecule type" value="Genomic_DNA"/>
</dbReference>
<dbReference type="InterPro" id="IPR056200">
    <property type="entry name" value="NT_N"/>
</dbReference>
<dbReference type="GO" id="GO:0008083">
    <property type="term" value="F:growth factor activity"/>
    <property type="evidence" value="ECO:0007669"/>
    <property type="project" value="TreeGrafter"/>
</dbReference>
<evidence type="ECO:0000259" key="7">
    <source>
        <dbReference type="Pfam" id="PF24103"/>
    </source>
</evidence>
<feature type="domain" description="Neurotrophin 1 N-terminal" evidence="7">
    <location>
        <begin position="55"/>
        <end position="140"/>
    </location>
</feature>
<dbReference type="GO" id="GO:0005121">
    <property type="term" value="F:Toll binding"/>
    <property type="evidence" value="ECO:0007669"/>
    <property type="project" value="TreeGrafter"/>
</dbReference>
<evidence type="ECO:0000256" key="1">
    <source>
        <dbReference type="ARBA" id="ARBA00022729"/>
    </source>
</evidence>
<dbReference type="SUPFAM" id="SSF57501">
    <property type="entry name" value="Cystine-knot cytokines"/>
    <property type="match status" value="1"/>
</dbReference>
<feature type="chain" id="PRO_5035915306" description="Spaetzle domain-containing protein" evidence="5">
    <location>
        <begin position="22"/>
        <end position="590"/>
    </location>
</feature>
<feature type="domain" description="Spaetzle" evidence="6">
    <location>
        <begin position="297"/>
        <end position="388"/>
    </location>
</feature>
<dbReference type="GO" id="GO:0021556">
    <property type="term" value="P:central nervous system formation"/>
    <property type="evidence" value="ECO:0007669"/>
    <property type="project" value="TreeGrafter"/>
</dbReference>
<evidence type="ECO:0008006" key="10">
    <source>
        <dbReference type="Google" id="ProtNLM"/>
    </source>
</evidence>
<evidence type="ECO:0000256" key="4">
    <source>
        <dbReference type="SAM" id="MobiDB-lite"/>
    </source>
</evidence>
<feature type="region of interest" description="Disordered" evidence="4">
    <location>
        <begin position="396"/>
        <end position="533"/>
    </location>
</feature>
<comment type="caution">
    <text evidence="8">The sequence shown here is derived from an EMBL/GenBank/DDBJ whole genome shotgun (WGS) entry which is preliminary data.</text>
</comment>
<keyword evidence="2" id="KW-1015">Disulfide bond</keyword>
<dbReference type="GO" id="GO:0005615">
    <property type="term" value="C:extracellular space"/>
    <property type="evidence" value="ECO:0007669"/>
    <property type="project" value="UniProtKB-ARBA"/>
</dbReference>
<feature type="compositionally biased region" description="Basic and acidic residues" evidence="4">
    <location>
        <begin position="516"/>
        <end position="525"/>
    </location>
</feature>
<keyword evidence="1 5" id="KW-0732">Signal</keyword>
<feature type="compositionally biased region" description="Pro residues" evidence="4">
    <location>
        <begin position="396"/>
        <end position="414"/>
    </location>
</feature>
<dbReference type="PANTHER" id="PTHR23199:SF12">
    <property type="entry name" value="NEUROTROPHIN 1-RELATED"/>
    <property type="match status" value="1"/>
</dbReference>
<feature type="compositionally biased region" description="Pro residues" evidence="4">
    <location>
        <begin position="436"/>
        <end position="446"/>
    </location>
</feature>
<evidence type="ECO:0000256" key="3">
    <source>
        <dbReference type="ARBA" id="ARBA00023180"/>
    </source>
</evidence>
<keyword evidence="9" id="KW-1185">Reference proteome</keyword>